<organism evidence="1 2">
    <name type="scientific">Limnohabitans planktonicus II-D5</name>
    <dbReference type="NCBI Taxonomy" id="1293045"/>
    <lineage>
        <taxon>Bacteria</taxon>
        <taxon>Pseudomonadati</taxon>
        <taxon>Pseudomonadota</taxon>
        <taxon>Betaproteobacteria</taxon>
        <taxon>Burkholderiales</taxon>
        <taxon>Comamonadaceae</taxon>
        <taxon>Limnohabitans</taxon>
    </lineage>
</organism>
<dbReference type="InterPro" id="IPR008651">
    <property type="entry name" value="Uncharacterised_HicB"/>
</dbReference>
<dbReference type="OrthoDB" id="5772151at2"/>
<reference evidence="1" key="1">
    <citation type="submission" date="2017-04" db="EMBL/GenBank/DDBJ databases">
        <title>Unexpected and diverse lifestyles within the genus Limnohabitans.</title>
        <authorList>
            <person name="Kasalicky V."/>
            <person name="Mehrshad M."/>
            <person name="Andrei S.-A."/>
            <person name="Salcher M."/>
            <person name="Kratochvilova H."/>
            <person name="Simek K."/>
            <person name="Ghai R."/>
        </authorList>
    </citation>
    <scope>NUCLEOTIDE SEQUENCE [LARGE SCALE GENOMIC DNA]</scope>
    <source>
        <strain evidence="1">II-D5</strain>
    </source>
</reference>
<dbReference type="Pfam" id="PF05534">
    <property type="entry name" value="HicB"/>
    <property type="match status" value="1"/>
</dbReference>
<evidence type="ECO:0000313" key="2">
    <source>
        <dbReference type="Proteomes" id="UP000037507"/>
    </source>
</evidence>
<dbReference type="RefSeq" id="WP_083451337.1">
    <property type="nucleotide sequence ID" value="NZ_LFYT02000003.1"/>
</dbReference>
<gene>
    <name evidence="1" type="ORF">H663_004220</name>
</gene>
<proteinExistence type="predicted"/>
<dbReference type="EMBL" id="LFYT02000003">
    <property type="protein sequence ID" value="PVE44160.1"/>
    <property type="molecule type" value="Genomic_DNA"/>
</dbReference>
<dbReference type="AlphaFoldDB" id="A0A2T7UHJ4"/>
<protein>
    <recommendedName>
        <fullName evidence="3">Toxin-antitoxin system HicB family antitoxin</fullName>
    </recommendedName>
</protein>
<sequence>MHFELLNLCEQEQQRHLRGKAFGTNHLFEPFLQIIRPQRAPASASGKVLARLPRSMHLQLTARAKTEGVSLNSLVLAFIAEGLGRRAEVRT</sequence>
<dbReference type="InterPro" id="IPR013321">
    <property type="entry name" value="Arc_rbn_hlx_hlx"/>
</dbReference>
<dbReference type="SUPFAM" id="SSF47598">
    <property type="entry name" value="Ribbon-helix-helix"/>
    <property type="match status" value="1"/>
</dbReference>
<evidence type="ECO:0008006" key="3">
    <source>
        <dbReference type="Google" id="ProtNLM"/>
    </source>
</evidence>
<evidence type="ECO:0000313" key="1">
    <source>
        <dbReference type="EMBL" id="PVE44160.1"/>
    </source>
</evidence>
<name>A0A2T7UHJ4_9BURK</name>
<dbReference type="InterPro" id="IPR010985">
    <property type="entry name" value="Ribbon_hlx_hlx"/>
</dbReference>
<comment type="caution">
    <text evidence="1">The sequence shown here is derived from an EMBL/GenBank/DDBJ whole genome shotgun (WGS) entry which is preliminary data.</text>
</comment>
<dbReference type="Proteomes" id="UP000037507">
    <property type="component" value="Unassembled WGS sequence"/>
</dbReference>
<dbReference type="Gene3D" id="1.10.1220.10">
    <property type="entry name" value="Met repressor-like"/>
    <property type="match status" value="1"/>
</dbReference>
<accession>A0A2T7UHJ4</accession>
<keyword evidence="2" id="KW-1185">Reference proteome</keyword>
<dbReference type="GO" id="GO:0006355">
    <property type="term" value="P:regulation of DNA-templated transcription"/>
    <property type="evidence" value="ECO:0007669"/>
    <property type="project" value="InterPro"/>
</dbReference>